<gene>
    <name evidence="2" type="ORF">GCM10010218_30690</name>
</gene>
<organism evidence="2 3">
    <name type="scientific">Streptomyces mashuensis</name>
    <dbReference type="NCBI Taxonomy" id="33904"/>
    <lineage>
        <taxon>Bacteria</taxon>
        <taxon>Bacillati</taxon>
        <taxon>Actinomycetota</taxon>
        <taxon>Actinomycetes</taxon>
        <taxon>Kitasatosporales</taxon>
        <taxon>Streptomycetaceae</taxon>
        <taxon>Streptomyces</taxon>
    </lineage>
</organism>
<evidence type="ECO:0000313" key="3">
    <source>
        <dbReference type="Proteomes" id="UP000638313"/>
    </source>
</evidence>
<dbReference type="GO" id="GO:0003677">
    <property type="term" value="F:DNA binding"/>
    <property type="evidence" value="ECO:0007669"/>
    <property type="project" value="UniProtKB-KW"/>
</dbReference>
<accession>A0A919B3I2</accession>
<keyword evidence="2" id="KW-0238">DNA-binding</keyword>
<dbReference type="PANTHER" id="PTHR35010:SF2">
    <property type="entry name" value="BLL4672 PROTEIN"/>
    <property type="match status" value="1"/>
</dbReference>
<dbReference type="PANTHER" id="PTHR35010">
    <property type="entry name" value="BLL4672 PROTEIN-RELATED"/>
    <property type="match status" value="1"/>
</dbReference>
<dbReference type="InterPro" id="IPR041413">
    <property type="entry name" value="MLTR_LBD"/>
</dbReference>
<evidence type="ECO:0000313" key="2">
    <source>
        <dbReference type="EMBL" id="GHF47238.1"/>
    </source>
</evidence>
<sequence>MDDDRMMINRRELADFLRRCRDRVRPQDVGLPAGPRRRAPGLRREEIAQLAGMSADYYVRLEQARSPQPSPQMLAALARALRLSGDERDHLYLLAGQRPPAGRSTDHVAPALLHLLDQLATTPAQVLSDLGDVLAQNAAARALLGGVCEVSEHGRNVVWRWFADPAVRAAYPEEEHAYYSRLHVADLRAATARRAGDPAAVRLVERLRGASEEFAALWELHEVAVRRHSRVRVLHSVVGPVDLDCQVLLAPEGDQRLVFFTPPPGSDTADRLALLKVVGTEQFA</sequence>
<dbReference type="Proteomes" id="UP000638313">
    <property type="component" value="Unassembled WGS sequence"/>
</dbReference>
<comment type="caution">
    <text evidence="2">The sequence shown here is derived from an EMBL/GenBank/DDBJ whole genome shotgun (WGS) entry which is preliminary data.</text>
</comment>
<dbReference type="Gene3D" id="3.30.450.180">
    <property type="match status" value="1"/>
</dbReference>
<evidence type="ECO:0000259" key="1">
    <source>
        <dbReference type="PROSITE" id="PS50943"/>
    </source>
</evidence>
<dbReference type="Pfam" id="PF13560">
    <property type="entry name" value="HTH_31"/>
    <property type="match status" value="1"/>
</dbReference>
<dbReference type="CDD" id="cd00093">
    <property type="entry name" value="HTH_XRE"/>
    <property type="match status" value="1"/>
</dbReference>
<keyword evidence="3" id="KW-1185">Reference proteome</keyword>
<feature type="domain" description="HTH cro/C1-type" evidence="1">
    <location>
        <begin position="37"/>
        <end position="88"/>
    </location>
</feature>
<dbReference type="SMART" id="SM00530">
    <property type="entry name" value="HTH_XRE"/>
    <property type="match status" value="1"/>
</dbReference>
<dbReference type="AlphaFoldDB" id="A0A919B3I2"/>
<protein>
    <submittedName>
        <fullName evidence="2">DNA-binding protein</fullName>
    </submittedName>
</protein>
<dbReference type="InterPro" id="IPR010982">
    <property type="entry name" value="Lambda_DNA-bd_dom_sf"/>
</dbReference>
<dbReference type="SUPFAM" id="SSF47413">
    <property type="entry name" value="lambda repressor-like DNA-binding domains"/>
    <property type="match status" value="1"/>
</dbReference>
<dbReference type="Gene3D" id="1.10.260.40">
    <property type="entry name" value="lambda repressor-like DNA-binding domains"/>
    <property type="match status" value="1"/>
</dbReference>
<proteinExistence type="predicted"/>
<reference evidence="2" key="1">
    <citation type="journal article" date="2014" name="Int. J. Syst. Evol. Microbiol.">
        <title>Complete genome sequence of Corynebacterium casei LMG S-19264T (=DSM 44701T), isolated from a smear-ripened cheese.</title>
        <authorList>
            <consortium name="US DOE Joint Genome Institute (JGI-PGF)"/>
            <person name="Walter F."/>
            <person name="Albersmeier A."/>
            <person name="Kalinowski J."/>
            <person name="Ruckert C."/>
        </authorList>
    </citation>
    <scope>NUCLEOTIDE SEQUENCE</scope>
    <source>
        <strain evidence="2">JCM 4059</strain>
    </source>
</reference>
<reference evidence="2" key="2">
    <citation type="submission" date="2020-09" db="EMBL/GenBank/DDBJ databases">
        <authorList>
            <person name="Sun Q."/>
            <person name="Ohkuma M."/>
        </authorList>
    </citation>
    <scope>NUCLEOTIDE SEQUENCE</scope>
    <source>
        <strain evidence="2">JCM 4059</strain>
    </source>
</reference>
<dbReference type="PROSITE" id="PS50943">
    <property type="entry name" value="HTH_CROC1"/>
    <property type="match status" value="1"/>
</dbReference>
<dbReference type="Pfam" id="PF17765">
    <property type="entry name" value="MLTR_LBD"/>
    <property type="match status" value="1"/>
</dbReference>
<dbReference type="EMBL" id="BNBD01000005">
    <property type="protein sequence ID" value="GHF47238.1"/>
    <property type="molecule type" value="Genomic_DNA"/>
</dbReference>
<name>A0A919B3I2_9ACTN</name>
<dbReference type="InterPro" id="IPR001387">
    <property type="entry name" value="Cro/C1-type_HTH"/>
</dbReference>